<dbReference type="Proteomes" id="UP001622370">
    <property type="component" value="Unassembled WGS sequence"/>
</dbReference>
<proteinExistence type="predicted"/>
<sequence>MKIKERSRAQESTNAIERMYVTMRHLFARGFYKPMGVSGEALRESLLLLRPEIYGTIAESKAELSGLSYVLDRLPEGIEQCTYINLISDEGYRKSHFKPIIPPKRRRNCYRIDQQQMNIEITRGRSDIYDALTHLTFLFIESHKIARNVLIEETGGLSRDWEKLEQAFSKNKLTQAERETTLIHIGNILGRTFEEILEVYHSFATSSQPERFIHIVYWLGKLALDEILEDKKRVITFSTVLRERLGHHLHGEIWADTIKKTLYANGLLTRPLHIISANMHSVMNSIFAEKALKTEVKSKSPMEIFELLSNPENEKLRKKVKEYAHKNGMISIPDASGTNIDVQIFDTEKIDFKDTPYTVSSAIKPVLFVMDYAFGEQAYETIDELLKPFHTDGITYFMNVDSVSIMGKAGILEGGKGDLMIPTAHIFEGTSDNYPFKNELTKQDFENHGLQVFEGSMITVLGTSLQNKDVLSYFLRSTWNVVGLEMEGVHYQKAIQSASKIRKSIREDVKVRYAYYASDNPLETGSTLASGGLGTTGVKPTYLITLKILEQIFASE</sequence>
<dbReference type="Pfam" id="PF21850">
    <property type="entry name" value="DUF6909"/>
    <property type="match status" value="2"/>
</dbReference>
<dbReference type="InterPro" id="IPR054204">
    <property type="entry name" value="DUF6909"/>
</dbReference>
<reference evidence="1 2" key="1">
    <citation type="journal article" date="2016" name="Sci. Rep.">
        <title>Whole genome sequencing identifies a novel species of the genus Capnocytophaga isolated from dog and cat bite wounds in humans.</title>
        <authorList>
            <person name="Zangenah S."/>
            <person name="Abbasi N."/>
            <person name="Andersson A.F."/>
            <person name="Bergman P."/>
        </authorList>
    </citation>
    <scope>NUCLEOTIDE SEQUENCE [LARGE SCALE GENOMIC DNA]</scope>
    <source>
        <strain evidence="1 2">W5</strain>
    </source>
</reference>
<keyword evidence="2" id="KW-1185">Reference proteome</keyword>
<gene>
    <name evidence="1" type="ORF">ACI76L_07670</name>
</gene>
<dbReference type="RefSeq" id="WP_405254343.1">
    <property type="nucleotide sequence ID" value="NZ_JBJGWE010000004.1"/>
</dbReference>
<evidence type="ECO:0000313" key="1">
    <source>
        <dbReference type="EMBL" id="MFK8293656.1"/>
    </source>
</evidence>
<dbReference type="EMBL" id="JBJGWJ010000004">
    <property type="protein sequence ID" value="MFK8293656.1"/>
    <property type="molecule type" value="Genomic_DNA"/>
</dbReference>
<name>A0ABW8QBF5_9FLAO</name>
<organism evidence="1 2">
    <name type="scientific">Capnocytophaga stomatis</name>
    <dbReference type="NCBI Taxonomy" id="1848904"/>
    <lineage>
        <taxon>Bacteria</taxon>
        <taxon>Pseudomonadati</taxon>
        <taxon>Bacteroidota</taxon>
        <taxon>Flavobacteriia</taxon>
        <taxon>Flavobacteriales</taxon>
        <taxon>Flavobacteriaceae</taxon>
        <taxon>Capnocytophaga</taxon>
    </lineage>
</organism>
<evidence type="ECO:0000313" key="2">
    <source>
        <dbReference type="Proteomes" id="UP001622370"/>
    </source>
</evidence>
<comment type="caution">
    <text evidence="1">The sequence shown here is derived from an EMBL/GenBank/DDBJ whole genome shotgun (WGS) entry which is preliminary data.</text>
</comment>
<accession>A0ABW8QBF5</accession>
<protein>
    <submittedName>
        <fullName evidence="1">DUF6909 family protein</fullName>
    </submittedName>
</protein>